<dbReference type="CDD" id="cd00085">
    <property type="entry name" value="HNHc"/>
    <property type="match status" value="1"/>
</dbReference>
<dbReference type="GO" id="GO:0008270">
    <property type="term" value="F:zinc ion binding"/>
    <property type="evidence" value="ECO:0007669"/>
    <property type="project" value="InterPro"/>
</dbReference>
<name>A0A1N6XLY5_9EURY</name>
<dbReference type="InterPro" id="IPR041025">
    <property type="entry name" value="HNH_repeat"/>
</dbReference>
<dbReference type="Pfam" id="PF01844">
    <property type="entry name" value="HNH"/>
    <property type="match status" value="1"/>
</dbReference>
<dbReference type="GO" id="GO:0003676">
    <property type="term" value="F:nucleic acid binding"/>
    <property type="evidence" value="ECO:0007669"/>
    <property type="project" value="InterPro"/>
</dbReference>
<dbReference type="InterPro" id="IPR002711">
    <property type="entry name" value="HNH"/>
</dbReference>
<keyword evidence="2" id="KW-0255">Endonuclease</keyword>
<keyword evidence="2" id="KW-0378">Hydrolase</keyword>
<dbReference type="Gene3D" id="1.10.30.50">
    <property type="match status" value="1"/>
</dbReference>
<keyword evidence="2" id="KW-0540">Nuclease</keyword>
<organism evidence="2 3">
    <name type="scientific">Haladaptatus litoreus</name>
    <dbReference type="NCBI Taxonomy" id="553468"/>
    <lineage>
        <taxon>Archaea</taxon>
        <taxon>Methanobacteriati</taxon>
        <taxon>Methanobacteriota</taxon>
        <taxon>Stenosarchaea group</taxon>
        <taxon>Halobacteria</taxon>
        <taxon>Halobacteriales</taxon>
        <taxon>Haladaptataceae</taxon>
        <taxon>Haladaptatus</taxon>
    </lineage>
</organism>
<dbReference type="InterPro" id="IPR003615">
    <property type="entry name" value="HNH_nuc"/>
</dbReference>
<dbReference type="GO" id="GO:0004519">
    <property type="term" value="F:endonuclease activity"/>
    <property type="evidence" value="ECO:0007669"/>
    <property type="project" value="UniProtKB-KW"/>
</dbReference>
<dbReference type="AlphaFoldDB" id="A0A1N6XLY5"/>
<evidence type="ECO:0000313" key="3">
    <source>
        <dbReference type="Proteomes" id="UP000186914"/>
    </source>
</evidence>
<gene>
    <name evidence="2" type="ORF">SAMN05421858_1188</name>
</gene>
<evidence type="ECO:0000259" key="1">
    <source>
        <dbReference type="SMART" id="SM00507"/>
    </source>
</evidence>
<evidence type="ECO:0000313" key="2">
    <source>
        <dbReference type="EMBL" id="SIR03358.1"/>
    </source>
</evidence>
<dbReference type="EMBL" id="FTNO01000001">
    <property type="protein sequence ID" value="SIR03358.1"/>
    <property type="molecule type" value="Genomic_DNA"/>
</dbReference>
<dbReference type="RefSeq" id="WP_076428812.1">
    <property type="nucleotide sequence ID" value="NZ_FTNO01000001.1"/>
</dbReference>
<protein>
    <submittedName>
        <fullName evidence="2">HNH endonuclease</fullName>
    </submittedName>
</protein>
<dbReference type="Pfam" id="PF18780">
    <property type="entry name" value="HNH_repeat"/>
    <property type="match status" value="4"/>
</dbReference>
<feature type="domain" description="HNH nuclease" evidence="1">
    <location>
        <begin position="260"/>
        <end position="323"/>
    </location>
</feature>
<reference evidence="3" key="1">
    <citation type="submission" date="2017-01" db="EMBL/GenBank/DDBJ databases">
        <authorList>
            <person name="Varghese N."/>
            <person name="Submissions S."/>
        </authorList>
    </citation>
    <scope>NUCLEOTIDE SEQUENCE [LARGE SCALE GENOMIC DNA]</scope>
    <source>
        <strain evidence="3">CGMCC 1.7737</strain>
    </source>
</reference>
<dbReference type="OrthoDB" id="11472at2157"/>
<keyword evidence="3" id="KW-1185">Reference proteome</keyword>
<dbReference type="Proteomes" id="UP000186914">
    <property type="component" value="Unassembled WGS sequence"/>
</dbReference>
<accession>A0A1N6XLY5</accession>
<sequence length="334" mass="38175">MASKLFVEQLISDLQAFAEELDEVPTQTAMNARGPHSSTPYYNRFGSWNEALRAAGFETNHENGISNDELIRALRELADELGRPPKFEEMNEHGEYSAHSYFRQFGSWPKAKEAAGLDPKTTTSRRISRDELVEELVELESELGKTPSQEDMCEHGQYSHRPYYREFGSWEDALLSAGINPEHELGIPKEELIKELQRLANSLGKTPTWMELTEHGQFSIWPFLRAFGSWNDALRASDLAINKAHGVLDGAIDYGPNWPEQRKLALESDRYVCQDCGISDDEQREATGEGLHVHHLKKRRKFDSYKKANQLKNLISLCRSCHYVWESSSLKKKT</sequence>
<proteinExistence type="predicted"/>
<dbReference type="SMART" id="SM00507">
    <property type="entry name" value="HNHc"/>
    <property type="match status" value="1"/>
</dbReference>